<evidence type="ECO:0000256" key="1">
    <source>
        <dbReference type="ARBA" id="ARBA00005964"/>
    </source>
</evidence>
<feature type="domain" description="Carboxylesterase type B" evidence="4">
    <location>
        <begin position="3"/>
        <end position="450"/>
    </location>
</feature>
<name>A0ABV3FEE7_9NOCA</name>
<evidence type="ECO:0000259" key="4">
    <source>
        <dbReference type="Pfam" id="PF00135"/>
    </source>
</evidence>
<dbReference type="InterPro" id="IPR002018">
    <property type="entry name" value="CarbesteraseB"/>
</dbReference>
<dbReference type="Proteomes" id="UP001551658">
    <property type="component" value="Unassembled WGS sequence"/>
</dbReference>
<dbReference type="SUPFAM" id="SSF53474">
    <property type="entry name" value="alpha/beta-Hydrolases"/>
    <property type="match status" value="1"/>
</dbReference>
<evidence type="ECO:0000256" key="2">
    <source>
        <dbReference type="ARBA" id="ARBA00022801"/>
    </source>
</evidence>
<keyword evidence="2 3" id="KW-0378">Hydrolase</keyword>
<proteinExistence type="inferred from homology"/>
<dbReference type="Gene3D" id="3.40.50.1820">
    <property type="entry name" value="alpha/beta hydrolase"/>
    <property type="match status" value="1"/>
</dbReference>
<dbReference type="RefSeq" id="WP_357983147.1">
    <property type="nucleotide sequence ID" value="NZ_JBFAIH010000017.1"/>
</dbReference>
<keyword evidence="6" id="KW-1185">Reference proteome</keyword>
<evidence type="ECO:0000313" key="6">
    <source>
        <dbReference type="Proteomes" id="UP001551658"/>
    </source>
</evidence>
<dbReference type="EMBL" id="JBFAIH010000017">
    <property type="protein sequence ID" value="MEV0365955.1"/>
    <property type="molecule type" value="Genomic_DNA"/>
</dbReference>
<accession>A0ABV3FEE7</accession>
<comment type="similarity">
    <text evidence="1 3">Belongs to the type-B carboxylesterase/lipase family.</text>
</comment>
<reference evidence="5 6" key="1">
    <citation type="submission" date="2024-06" db="EMBL/GenBank/DDBJ databases">
        <title>The Natural Products Discovery Center: Release of the First 8490 Sequenced Strains for Exploring Actinobacteria Biosynthetic Diversity.</title>
        <authorList>
            <person name="Kalkreuter E."/>
            <person name="Kautsar S.A."/>
            <person name="Yang D."/>
            <person name="Bader C.D."/>
            <person name="Teijaro C.N."/>
            <person name="Fluegel L."/>
            <person name="Davis C.M."/>
            <person name="Simpson J.R."/>
            <person name="Lauterbach L."/>
            <person name="Steele A.D."/>
            <person name="Gui C."/>
            <person name="Meng S."/>
            <person name="Li G."/>
            <person name="Viehrig K."/>
            <person name="Ye F."/>
            <person name="Su P."/>
            <person name="Kiefer A.F."/>
            <person name="Nichols A."/>
            <person name="Cepeda A.J."/>
            <person name="Yan W."/>
            <person name="Fan B."/>
            <person name="Jiang Y."/>
            <person name="Adhikari A."/>
            <person name="Zheng C.-J."/>
            <person name="Schuster L."/>
            <person name="Cowan T.M."/>
            <person name="Smanski M.J."/>
            <person name="Chevrette M.G."/>
            <person name="De Carvalho L.P.S."/>
            <person name="Shen B."/>
        </authorList>
    </citation>
    <scope>NUCLEOTIDE SEQUENCE [LARGE SCALE GENOMIC DNA]</scope>
    <source>
        <strain evidence="5 6">NPDC050671</strain>
    </source>
</reference>
<evidence type="ECO:0000313" key="5">
    <source>
        <dbReference type="EMBL" id="MEV0365955.1"/>
    </source>
</evidence>
<organism evidence="5 6">
    <name type="scientific">Nocardia fusca</name>
    <dbReference type="NCBI Taxonomy" id="941183"/>
    <lineage>
        <taxon>Bacteria</taxon>
        <taxon>Bacillati</taxon>
        <taxon>Actinomycetota</taxon>
        <taxon>Actinomycetes</taxon>
        <taxon>Mycobacteriales</taxon>
        <taxon>Nocardiaceae</taxon>
        <taxon>Nocardia</taxon>
    </lineage>
</organism>
<dbReference type="InterPro" id="IPR029058">
    <property type="entry name" value="AB_hydrolase_fold"/>
</dbReference>
<dbReference type="InterPro" id="IPR019826">
    <property type="entry name" value="Carboxylesterase_B_AS"/>
</dbReference>
<dbReference type="PROSITE" id="PS00122">
    <property type="entry name" value="CARBOXYLESTERASE_B_1"/>
    <property type="match status" value="1"/>
</dbReference>
<dbReference type="PANTHER" id="PTHR11559">
    <property type="entry name" value="CARBOXYLESTERASE"/>
    <property type="match status" value="1"/>
</dbReference>
<protein>
    <recommendedName>
        <fullName evidence="3">Carboxylic ester hydrolase</fullName>
        <ecNumber evidence="3">3.1.1.-</ecNumber>
    </recommendedName>
</protein>
<evidence type="ECO:0000256" key="3">
    <source>
        <dbReference type="RuleBase" id="RU361235"/>
    </source>
</evidence>
<dbReference type="InterPro" id="IPR050309">
    <property type="entry name" value="Type-B_Carboxylest/Lipase"/>
</dbReference>
<gene>
    <name evidence="5" type="ORF">AB0H72_24960</name>
</gene>
<comment type="caution">
    <text evidence="5">The sequence shown here is derived from an EMBL/GenBank/DDBJ whole genome shotgun (WGS) entry which is preliminary data.</text>
</comment>
<dbReference type="EC" id="3.1.1.-" evidence="3"/>
<sequence>MSDTTVTTTEGVLRGTVAGTVRRFFSVPYAAPPLGAGRFAPPAPREPWTGVLDATRPGPTAPQPRRDGFGALDMSPYFGPGWIRGEDFLTVDIRSPVGAVDCPVMVFVHGGGFVAGSARAPIYDGSAFARDGVVLVTVQYRLGVSGFLDLPGAPRNRGVLDVVAALGWVGRNIAAFGGDPGNVTLFGQSAGATIVGAVIASEAAAGLFRRAIVQSGNGFGAFSPEQGARVTRAAAAALAVTPTVSGFASVSDADLVGVVSALHGLDLRTSTDFDPLLGLSPFGLVAESQPAQSWSSAVDLLIGTNTEEGNLYLVPQGEPASSTAADVRAIAARAHPDPDRVVAAYRAQHPDATFGALRAAILGDALFGTGSRRAAAAHGNAFVYEFAWRSEALGGALGAAHAVELPFVFDCLRLPGLHGPGGLLGPAEAPARLATEMHTAWVRFARTGDPGWPRFRHGAHVRRFGGDAPARRRATGNGRA</sequence>
<dbReference type="Pfam" id="PF00135">
    <property type="entry name" value="COesterase"/>
    <property type="match status" value="1"/>
</dbReference>